<evidence type="ECO:0000256" key="4">
    <source>
        <dbReference type="ARBA" id="ARBA00035269"/>
    </source>
</evidence>
<dbReference type="AlphaFoldDB" id="A0A6H0XR93"/>
<name>A0A6H0XR93_9PEZI</name>
<dbReference type="GO" id="GO:0005762">
    <property type="term" value="C:mitochondrial large ribosomal subunit"/>
    <property type="evidence" value="ECO:0007669"/>
    <property type="project" value="TreeGrafter"/>
</dbReference>
<keyword evidence="2" id="KW-0689">Ribosomal protein</keyword>
<gene>
    <name evidence="7" type="ORF">AMS68_002794</name>
</gene>
<accession>A0A6H0XR93</accession>
<dbReference type="GO" id="GO:0003735">
    <property type="term" value="F:structural constituent of ribosome"/>
    <property type="evidence" value="ECO:0007669"/>
    <property type="project" value="InterPro"/>
</dbReference>
<dbReference type="EMBL" id="CP051140">
    <property type="protein sequence ID" value="QIW97276.1"/>
    <property type="molecule type" value="Genomic_DNA"/>
</dbReference>
<dbReference type="PANTHER" id="PTHR13528">
    <property type="entry name" value="39S RIBOSOMAL PROTEIN L28, MITOCHONDRIAL"/>
    <property type="match status" value="1"/>
</dbReference>
<dbReference type="Gene3D" id="2.30.170.40">
    <property type="entry name" value="Ribosomal protein L28/L24"/>
    <property type="match status" value="1"/>
</dbReference>
<dbReference type="InterPro" id="IPR037147">
    <property type="entry name" value="Ribosomal_bL28_sf"/>
</dbReference>
<dbReference type="InterPro" id="IPR034704">
    <property type="entry name" value="Ribosomal_bL28/bL31-like_sf"/>
</dbReference>
<evidence type="ECO:0000313" key="8">
    <source>
        <dbReference type="Proteomes" id="UP000503462"/>
    </source>
</evidence>
<evidence type="ECO:0000256" key="6">
    <source>
        <dbReference type="SAM" id="MobiDB-lite"/>
    </source>
</evidence>
<evidence type="ECO:0000256" key="3">
    <source>
        <dbReference type="ARBA" id="ARBA00023274"/>
    </source>
</evidence>
<dbReference type="FunFam" id="2.30.170.40:FF:000003">
    <property type="entry name" value="54S ribosomal protein L24"/>
    <property type="match status" value="1"/>
</dbReference>
<evidence type="ECO:0000256" key="5">
    <source>
        <dbReference type="ARBA" id="ARBA00037226"/>
    </source>
</evidence>
<sequence>MTCICQRSLQLQIGARAFSTSARRTVSLGLGANDPEIVADVVPAYPPGPTRWYKQSSKGLYGGQMIRFGNNTAEEYKTRFRRSWSVNVKAKKLYSHALQRHIKIRVTTRVMRTIDKLGGLDEYLLGEKEARIKELGEAGWWLRWAIMQTETIQERFRKERKALGLPALAQLSIEEPPLSNEAAQELDANAVLDNLQTNKSELRFRVNKFEYVKLEGNKWVNAKSRRSHLIAMLGKLSPTATLKDWETCEHERLLAKQLPIPEAIRMRWFQSRQGDYERALAQYKQIDPAEEVTEQDIQERDAFLTAAQWLQRWTKDEGGRISLRSEPATEPRAPASLTEMSDEHATSGVEGGPQGSSDRVSEATSLPDASLTRPEGLSFH</sequence>
<comment type="similarity">
    <text evidence="1">Belongs to the bacterial ribosomal protein bL28 family.</text>
</comment>
<protein>
    <recommendedName>
        <fullName evidence="4">Large ribosomal subunit protein bL28m</fullName>
    </recommendedName>
</protein>
<proteinExistence type="inferred from homology"/>
<dbReference type="Pfam" id="PF00830">
    <property type="entry name" value="Ribosomal_L28"/>
    <property type="match status" value="1"/>
</dbReference>
<dbReference type="OrthoDB" id="361870at2759"/>
<feature type="region of interest" description="Disordered" evidence="6">
    <location>
        <begin position="320"/>
        <end position="380"/>
    </location>
</feature>
<keyword evidence="8" id="KW-1185">Reference proteome</keyword>
<reference evidence="7 8" key="1">
    <citation type="journal article" date="2016" name="Sci. Rep.">
        <title>Peltaster fructicola genome reveals evolution from an invasive phytopathogen to an ectophytic parasite.</title>
        <authorList>
            <person name="Xu C."/>
            <person name="Chen H."/>
            <person name="Gleason M.L."/>
            <person name="Xu J.R."/>
            <person name="Liu H."/>
            <person name="Zhang R."/>
            <person name="Sun G."/>
        </authorList>
    </citation>
    <scope>NUCLEOTIDE SEQUENCE [LARGE SCALE GENOMIC DNA]</scope>
    <source>
        <strain evidence="7 8">LNHT1506</strain>
    </source>
</reference>
<keyword evidence="3" id="KW-0687">Ribonucleoprotein</keyword>
<dbReference type="SUPFAM" id="SSF143800">
    <property type="entry name" value="L28p-like"/>
    <property type="match status" value="1"/>
</dbReference>
<evidence type="ECO:0000256" key="2">
    <source>
        <dbReference type="ARBA" id="ARBA00022980"/>
    </source>
</evidence>
<comment type="function">
    <text evidence="5">Component of the mitochondrial ribosome (mitoribosome), a dedicated translation machinery responsible for the synthesis of mitochondrial genome-encoded proteins, including at least some of the essential transmembrane subunits of the mitochondrial respiratory chain. The mitoribosomes are attached to the mitochondrial inner membrane and translation products are cotranslationally integrated into the membrane.</text>
</comment>
<dbReference type="InterPro" id="IPR026569">
    <property type="entry name" value="Ribosomal_bL28"/>
</dbReference>
<evidence type="ECO:0000256" key="1">
    <source>
        <dbReference type="ARBA" id="ARBA00008760"/>
    </source>
</evidence>
<dbReference type="Proteomes" id="UP000503462">
    <property type="component" value="Chromosome 2"/>
</dbReference>
<organism evidence="7 8">
    <name type="scientific">Peltaster fructicola</name>
    <dbReference type="NCBI Taxonomy" id="286661"/>
    <lineage>
        <taxon>Eukaryota</taxon>
        <taxon>Fungi</taxon>
        <taxon>Dikarya</taxon>
        <taxon>Ascomycota</taxon>
        <taxon>Pezizomycotina</taxon>
        <taxon>Dothideomycetes</taxon>
        <taxon>Dothideomycetes incertae sedis</taxon>
        <taxon>Peltaster</taxon>
    </lineage>
</organism>
<evidence type="ECO:0000313" key="7">
    <source>
        <dbReference type="EMBL" id="QIW97276.1"/>
    </source>
</evidence>
<dbReference type="PANTHER" id="PTHR13528:SF2">
    <property type="entry name" value="LARGE RIBOSOMAL SUBUNIT PROTEIN BL28M"/>
    <property type="match status" value="1"/>
</dbReference>
<feature type="compositionally biased region" description="Polar residues" evidence="6">
    <location>
        <begin position="355"/>
        <end position="364"/>
    </location>
</feature>